<sequence>MSAFTDYSFETFGLQDSMVDSLVLAQRRCQIAGLQARDEYPASSHQSLRMCDAAHSTRYSRYGASLVGSSLPSRPNSSVLFSPRPHETSTKLCLSSLDSLGDLMLPKAKKPQRPTDLAESFEVNMNSVQTVPALLDPTEPVTAPCMSGSVSAQEPNYCEDFQQLVVDLLERWECQFTRALARVDQVAEAQAQINTRLDTLGQRLDRWDALEQRLDRLEATMASTPNPSLPLPPQAAPMPASARHTALATSDYLADLQERVAVSAELIQRQDDIIVELEERLATQTRTMEAERVYYDRQQHHSMVRWRESSHAMEGLKADLRRTERCLADRDAALVKIQCLVHHILNTTPDHHSSSSSTALASSFEKPKFSPSSLGRPRMRSSKSLRSRQGFAMAAAEHNQSSTTQSSQPHRQSDGSL</sequence>
<organism evidence="2 3">
    <name type="scientific">Dimargaris verticillata</name>
    <dbReference type="NCBI Taxonomy" id="2761393"/>
    <lineage>
        <taxon>Eukaryota</taxon>
        <taxon>Fungi</taxon>
        <taxon>Fungi incertae sedis</taxon>
        <taxon>Zoopagomycota</taxon>
        <taxon>Kickxellomycotina</taxon>
        <taxon>Dimargaritomycetes</taxon>
        <taxon>Dimargaritales</taxon>
        <taxon>Dimargaritaceae</taxon>
        <taxon>Dimargaris</taxon>
    </lineage>
</organism>
<protein>
    <submittedName>
        <fullName evidence="2">Uncharacterized protein</fullName>
    </submittedName>
</protein>
<comment type="caution">
    <text evidence="2">The sequence shown here is derived from an EMBL/GenBank/DDBJ whole genome shotgun (WGS) entry which is preliminary data.</text>
</comment>
<dbReference type="EMBL" id="JANBQB010000860">
    <property type="protein sequence ID" value="KAJ1973262.1"/>
    <property type="molecule type" value="Genomic_DNA"/>
</dbReference>
<evidence type="ECO:0000256" key="1">
    <source>
        <dbReference type="SAM" id="MobiDB-lite"/>
    </source>
</evidence>
<accession>A0A9W8B3I2</accession>
<feature type="region of interest" description="Disordered" evidence="1">
    <location>
        <begin position="347"/>
        <end position="417"/>
    </location>
</feature>
<dbReference type="AlphaFoldDB" id="A0A9W8B3I2"/>
<evidence type="ECO:0000313" key="2">
    <source>
        <dbReference type="EMBL" id="KAJ1973262.1"/>
    </source>
</evidence>
<feature type="compositionally biased region" description="Low complexity" evidence="1">
    <location>
        <begin position="354"/>
        <end position="373"/>
    </location>
</feature>
<feature type="compositionally biased region" description="Polar residues" evidence="1">
    <location>
        <begin position="398"/>
        <end position="417"/>
    </location>
</feature>
<feature type="compositionally biased region" description="Basic residues" evidence="1">
    <location>
        <begin position="377"/>
        <end position="386"/>
    </location>
</feature>
<evidence type="ECO:0000313" key="3">
    <source>
        <dbReference type="Proteomes" id="UP001151582"/>
    </source>
</evidence>
<dbReference type="Proteomes" id="UP001151582">
    <property type="component" value="Unassembled WGS sequence"/>
</dbReference>
<gene>
    <name evidence="2" type="ORF">H4R34_005137</name>
</gene>
<reference evidence="2" key="1">
    <citation type="submission" date="2022-07" db="EMBL/GenBank/DDBJ databases">
        <title>Phylogenomic reconstructions and comparative analyses of Kickxellomycotina fungi.</title>
        <authorList>
            <person name="Reynolds N.K."/>
            <person name="Stajich J.E."/>
            <person name="Barry K."/>
            <person name="Grigoriev I.V."/>
            <person name="Crous P."/>
            <person name="Smith M.E."/>
        </authorList>
    </citation>
    <scope>NUCLEOTIDE SEQUENCE</scope>
    <source>
        <strain evidence="2">RSA 567</strain>
    </source>
</reference>
<dbReference type="OrthoDB" id="10478244at2759"/>
<name>A0A9W8B3I2_9FUNG</name>
<proteinExistence type="predicted"/>
<keyword evidence="3" id="KW-1185">Reference proteome</keyword>